<dbReference type="InterPro" id="IPR017871">
    <property type="entry name" value="ABC_transporter-like_CS"/>
</dbReference>
<dbReference type="InterPro" id="IPR026082">
    <property type="entry name" value="ABCA"/>
</dbReference>
<dbReference type="PANTHER" id="PTHR19229:SF36">
    <property type="entry name" value="ATP-BINDING CASSETTE SUB-FAMILY A MEMBER 2"/>
    <property type="match status" value="1"/>
</dbReference>
<dbReference type="GO" id="GO:0016020">
    <property type="term" value="C:membrane"/>
    <property type="evidence" value="ECO:0007669"/>
    <property type="project" value="InterPro"/>
</dbReference>
<dbReference type="AlphaFoldDB" id="A0A8S3J4R1"/>
<evidence type="ECO:0000313" key="4">
    <source>
        <dbReference type="EMBL" id="CAF5210107.1"/>
    </source>
</evidence>
<accession>A0A8S3J4R1</accession>
<evidence type="ECO:0000256" key="2">
    <source>
        <dbReference type="ARBA" id="ARBA00022737"/>
    </source>
</evidence>
<dbReference type="InterPro" id="IPR003439">
    <property type="entry name" value="ABC_transporter-like_ATP-bd"/>
</dbReference>
<comment type="caution">
    <text evidence="4">The sequence shown here is derived from an EMBL/GenBank/DDBJ whole genome shotgun (WGS) entry which is preliminary data.</text>
</comment>
<dbReference type="SUPFAM" id="SSF52540">
    <property type="entry name" value="P-loop containing nucleoside triphosphate hydrolases"/>
    <property type="match status" value="1"/>
</dbReference>
<dbReference type="Gene3D" id="3.40.50.300">
    <property type="entry name" value="P-loop containing nucleotide triphosphate hydrolases"/>
    <property type="match status" value="1"/>
</dbReference>
<reference evidence="4" key="1">
    <citation type="submission" date="2021-02" db="EMBL/GenBank/DDBJ databases">
        <authorList>
            <person name="Nowell W R."/>
        </authorList>
    </citation>
    <scope>NUCLEOTIDE SEQUENCE</scope>
</reference>
<sequence>EYGVPVGWDFLFKRDYWRSEATVDHTDSCSTRRKSVSSRNSIGKPIVHVNHLVKKFGHDKIAVDDVSFNLYENQITSLLGPNGSGKTTIFNCLIGMYKQTSGSITIDSEDGMDFDTRANMEMLRKSMGYCPQHDILFDLLTIKEQLEFYATARGFGKNKERIAKEMLYLVNLQGSQELYCNSLSGGMKRRLSLACAFVGDTKIILLDEPSSGLDPS</sequence>
<dbReference type="GO" id="GO:0016887">
    <property type="term" value="F:ATP hydrolysis activity"/>
    <property type="evidence" value="ECO:0007669"/>
    <property type="project" value="InterPro"/>
</dbReference>
<dbReference type="GO" id="GO:0140359">
    <property type="term" value="F:ABC-type transporter activity"/>
    <property type="evidence" value="ECO:0007669"/>
    <property type="project" value="InterPro"/>
</dbReference>
<gene>
    <name evidence="4" type="ORF">SMN809_LOCUS78074</name>
</gene>
<feature type="non-terminal residue" evidence="4">
    <location>
        <position position="216"/>
    </location>
</feature>
<dbReference type="EMBL" id="CAJOBI010338941">
    <property type="protein sequence ID" value="CAF5210107.1"/>
    <property type="molecule type" value="Genomic_DNA"/>
</dbReference>
<protein>
    <recommendedName>
        <fullName evidence="3">ABC transporter domain-containing protein</fullName>
    </recommendedName>
</protein>
<dbReference type="PANTHER" id="PTHR19229">
    <property type="entry name" value="ATP-BINDING CASSETTE TRANSPORTER SUBFAMILY A ABCA"/>
    <property type="match status" value="1"/>
</dbReference>
<dbReference type="GO" id="GO:0005319">
    <property type="term" value="F:lipid transporter activity"/>
    <property type="evidence" value="ECO:0007669"/>
    <property type="project" value="TreeGrafter"/>
</dbReference>
<dbReference type="PROSITE" id="PS50893">
    <property type="entry name" value="ABC_TRANSPORTER_2"/>
    <property type="match status" value="1"/>
</dbReference>
<name>A0A8S3J4R1_9BILA</name>
<dbReference type="InterPro" id="IPR027417">
    <property type="entry name" value="P-loop_NTPase"/>
</dbReference>
<dbReference type="PROSITE" id="PS00211">
    <property type="entry name" value="ABC_TRANSPORTER_1"/>
    <property type="match status" value="1"/>
</dbReference>
<dbReference type="Proteomes" id="UP000676336">
    <property type="component" value="Unassembled WGS sequence"/>
</dbReference>
<feature type="non-terminal residue" evidence="4">
    <location>
        <position position="1"/>
    </location>
</feature>
<evidence type="ECO:0000256" key="1">
    <source>
        <dbReference type="ARBA" id="ARBA00022448"/>
    </source>
</evidence>
<proteinExistence type="predicted"/>
<keyword evidence="2" id="KW-0677">Repeat</keyword>
<dbReference type="GO" id="GO:0005524">
    <property type="term" value="F:ATP binding"/>
    <property type="evidence" value="ECO:0007669"/>
    <property type="project" value="InterPro"/>
</dbReference>
<organism evidence="4 5">
    <name type="scientific">Rotaria magnacalcarata</name>
    <dbReference type="NCBI Taxonomy" id="392030"/>
    <lineage>
        <taxon>Eukaryota</taxon>
        <taxon>Metazoa</taxon>
        <taxon>Spiralia</taxon>
        <taxon>Gnathifera</taxon>
        <taxon>Rotifera</taxon>
        <taxon>Eurotatoria</taxon>
        <taxon>Bdelloidea</taxon>
        <taxon>Philodinida</taxon>
        <taxon>Philodinidae</taxon>
        <taxon>Rotaria</taxon>
    </lineage>
</organism>
<evidence type="ECO:0000313" key="5">
    <source>
        <dbReference type="Proteomes" id="UP000676336"/>
    </source>
</evidence>
<dbReference type="Pfam" id="PF00005">
    <property type="entry name" value="ABC_tran"/>
    <property type="match status" value="1"/>
</dbReference>
<feature type="domain" description="ABC transporter" evidence="3">
    <location>
        <begin position="47"/>
        <end position="216"/>
    </location>
</feature>
<evidence type="ECO:0000259" key="3">
    <source>
        <dbReference type="PROSITE" id="PS50893"/>
    </source>
</evidence>
<keyword evidence="1" id="KW-0813">Transport</keyword>